<organism evidence="3 4">
    <name type="scientific">Brevibacillus agri</name>
    <dbReference type="NCBI Taxonomy" id="51101"/>
    <lineage>
        <taxon>Bacteria</taxon>
        <taxon>Bacillati</taxon>
        <taxon>Bacillota</taxon>
        <taxon>Bacilli</taxon>
        <taxon>Bacillales</taxon>
        <taxon>Paenibacillaceae</taxon>
        <taxon>Brevibacillus</taxon>
    </lineage>
</organism>
<dbReference type="Gene3D" id="3.90.180.10">
    <property type="entry name" value="Medium-chain alcohol dehydrogenases, catalytic domain"/>
    <property type="match status" value="1"/>
</dbReference>
<dbReference type="PANTHER" id="PTHR44013:SF1">
    <property type="entry name" value="ZINC-TYPE ALCOHOL DEHYDROGENASE-LIKE PROTEIN C16A3.02C"/>
    <property type="match status" value="1"/>
</dbReference>
<dbReference type="SUPFAM" id="SSF50129">
    <property type="entry name" value="GroES-like"/>
    <property type="match status" value="1"/>
</dbReference>
<dbReference type="OrthoDB" id="9792162at2"/>
<dbReference type="InterPro" id="IPR052733">
    <property type="entry name" value="Chloroplast_QOR"/>
</dbReference>
<protein>
    <submittedName>
        <fullName evidence="2 3">Alcohol dehydrogenase</fullName>
    </submittedName>
</protein>
<dbReference type="RefSeq" id="WP_122952607.1">
    <property type="nucleotide sequence ID" value="NZ_BJOD01000040.1"/>
</dbReference>
<gene>
    <name evidence="2" type="ORF">BAG01nite_34770</name>
    <name evidence="3" type="ORF">EB820_04885</name>
</gene>
<dbReference type="GO" id="GO:0016491">
    <property type="term" value="F:oxidoreductase activity"/>
    <property type="evidence" value="ECO:0007669"/>
    <property type="project" value="InterPro"/>
</dbReference>
<dbReference type="InterPro" id="IPR020843">
    <property type="entry name" value="ER"/>
</dbReference>
<sequence>MRAIVCPKYGSPDAIVLQEVAKPVPKDKEVLVKIHATTVTSGDCRGRAFRSPLLYWLPMRLFLGWTKPRQPILGVELAGEVEAVGDQVKRFKPGERVYALSGMRFGAHAEYVCLREDAVIAHMPGNVAFEEAAAVPFGGTTALHFFRKGKLQRGQRVLVYGASGAVGTAAVQLAKYFGANVTAVCSGVNFALVKSLGADEAIDYTKEDVARTGKQYDLIFDAVGKSSKARCQQALAPNGKFITVDGQGVAKERAEDLQFLAELMASGQFQTVIDRRYPLAQVPEAHWYVEQGHKKGNVVSTVEHGQEGG</sequence>
<dbReference type="Pfam" id="PF08240">
    <property type="entry name" value="ADH_N"/>
    <property type="match status" value="1"/>
</dbReference>
<dbReference type="EMBL" id="BJOD01000040">
    <property type="protein sequence ID" value="GED27375.1"/>
    <property type="molecule type" value="Genomic_DNA"/>
</dbReference>
<evidence type="ECO:0000313" key="2">
    <source>
        <dbReference type="EMBL" id="GED27375.1"/>
    </source>
</evidence>
<reference evidence="3 4" key="1">
    <citation type="submission" date="2018-10" db="EMBL/GenBank/DDBJ databases">
        <title>Phylogenomics of Brevibacillus.</title>
        <authorList>
            <person name="Dunlap C."/>
        </authorList>
    </citation>
    <scope>NUCLEOTIDE SEQUENCE [LARGE SCALE GENOMIC DNA]</scope>
    <source>
        <strain evidence="3 4">NRRL NRS 1219</strain>
    </source>
</reference>
<dbReference type="AlphaFoldDB" id="A0A3M8B726"/>
<dbReference type="EMBL" id="RHHN01000015">
    <property type="protein sequence ID" value="RNB59103.1"/>
    <property type="molecule type" value="Genomic_DNA"/>
</dbReference>
<dbReference type="InterPro" id="IPR011032">
    <property type="entry name" value="GroES-like_sf"/>
</dbReference>
<comment type="caution">
    <text evidence="3">The sequence shown here is derived from an EMBL/GenBank/DDBJ whole genome shotgun (WGS) entry which is preliminary data.</text>
</comment>
<dbReference type="Proteomes" id="UP000317180">
    <property type="component" value="Unassembled WGS sequence"/>
</dbReference>
<evidence type="ECO:0000313" key="5">
    <source>
        <dbReference type="Proteomes" id="UP000317180"/>
    </source>
</evidence>
<dbReference type="Proteomes" id="UP000276178">
    <property type="component" value="Unassembled WGS sequence"/>
</dbReference>
<proteinExistence type="predicted"/>
<feature type="domain" description="Enoyl reductase (ER)" evidence="1">
    <location>
        <begin position="10"/>
        <end position="300"/>
    </location>
</feature>
<dbReference type="Pfam" id="PF13602">
    <property type="entry name" value="ADH_zinc_N_2"/>
    <property type="match status" value="1"/>
</dbReference>
<dbReference type="InterPro" id="IPR013154">
    <property type="entry name" value="ADH-like_N"/>
</dbReference>
<dbReference type="SMART" id="SM00829">
    <property type="entry name" value="PKS_ER"/>
    <property type="match status" value="1"/>
</dbReference>
<accession>A0A3M8B726</accession>
<name>A0A3M8B726_9BACL</name>
<dbReference type="GeneID" id="82812876"/>
<reference evidence="2 5" key="2">
    <citation type="submission" date="2019-06" db="EMBL/GenBank/DDBJ databases">
        <title>Whole genome shotgun sequence of Brevibacillus agri NBRC 15538.</title>
        <authorList>
            <person name="Hosoyama A."/>
            <person name="Uohara A."/>
            <person name="Ohji S."/>
            <person name="Ichikawa N."/>
        </authorList>
    </citation>
    <scope>NUCLEOTIDE SEQUENCE [LARGE SCALE GENOMIC DNA]</scope>
    <source>
        <strain evidence="2 5">NBRC 15538</strain>
    </source>
</reference>
<evidence type="ECO:0000313" key="3">
    <source>
        <dbReference type="EMBL" id="RNB59103.1"/>
    </source>
</evidence>
<evidence type="ECO:0000313" key="4">
    <source>
        <dbReference type="Proteomes" id="UP000276178"/>
    </source>
</evidence>
<dbReference type="PANTHER" id="PTHR44013">
    <property type="entry name" value="ZINC-TYPE ALCOHOL DEHYDROGENASE-LIKE PROTEIN C16A3.02C"/>
    <property type="match status" value="1"/>
</dbReference>
<dbReference type="CDD" id="cd08267">
    <property type="entry name" value="MDR1"/>
    <property type="match status" value="1"/>
</dbReference>
<dbReference type="SUPFAM" id="SSF51735">
    <property type="entry name" value="NAD(P)-binding Rossmann-fold domains"/>
    <property type="match status" value="1"/>
</dbReference>
<evidence type="ECO:0000259" key="1">
    <source>
        <dbReference type="SMART" id="SM00829"/>
    </source>
</evidence>
<keyword evidence="5" id="KW-1185">Reference proteome</keyword>
<dbReference type="Gene3D" id="3.40.50.720">
    <property type="entry name" value="NAD(P)-binding Rossmann-like Domain"/>
    <property type="match status" value="1"/>
</dbReference>
<dbReference type="InterPro" id="IPR036291">
    <property type="entry name" value="NAD(P)-bd_dom_sf"/>
</dbReference>